<dbReference type="Gene3D" id="3.90.550.10">
    <property type="entry name" value="Spore Coat Polysaccharide Biosynthesis Protein SpsA, Chain A"/>
    <property type="match status" value="1"/>
</dbReference>
<dbReference type="GO" id="GO:0003743">
    <property type="term" value="F:translation initiation factor activity"/>
    <property type="evidence" value="ECO:0007669"/>
    <property type="project" value="UniProtKB-KW"/>
</dbReference>
<evidence type="ECO:0000313" key="11">
    <source>
        <dbReference type="EMBL" id="KEF56949.1"/>
    </source>
</evidence>
<evidence type="ECO:0000256" key="5">
    <source>
        <dbReference type="ARBA" id="ARBA00022917"/>
    </source>
</evidence>
<keyword evidence="3" id="KW-0963">Cytoplasm</keyword>
<dbReference type="PANTHER" id="PTHR45989:SF1">
    <property type="entry name" value="TRANSLATION INITIATION FACTOR EIF-2B SUBUNIT GAMMA"/>
    <property type="match status" value="1"/>
</dbReference>
<dbReference type="CDD" id="cd04652">
    <property type="entry name" value="LbH_eIF2B_gamma_C"/>
    <property type="match status" value="1"/>
</dbReference>
<dbReference type="SUPFAM" id="SSF51161">
    <property type="entry name" value="Trimeric LpxA-like enzymes"/>
    <property type="match status" value="1"/>
</dbReference>
<protein>
    <recommendedName>
        <fullName evidence="6">Translation initiation factor eIF2B subunit gamma</fullName>
    </recommendedName>
    <alternativeName>
        <fullName evidence="7">eIF2B GDP-GTP exchange factor subunit gamma</fullName>
    </alternativeName>
</protein>
<dbReference type="GeneID" id="25282053"/>
<evidence type="ECO:0000256" key="4">
    <source>
        <dbReference type="ARBA" id="ARBA00022540"/>
    </source>
</evidence>
<dbReference type="PANTHER" id="PTHR45989">
    <property type="entry name" value="TRANSLATION INITIATION FACTOR EIF-2B SUBUNIT GAMMA"/>
    <property type="match status" value="1"/>
</dbReference>
<dbReference type="InterPro" id="IPR011004">
    <property type="entry name" value="Trimer_LpxA-like_sf"/>
</dbReference>
<dbReference type="GO" id="GO:0005851">
    <property type="term" value="C:eukaryotic translation initiation factor 2B complex"/>
    <property type="evidence" value="ECO:0007669"/>
    <property type="project" value="TreeGrafter"/>
</dbReference>
<feature type="region of interest" description="Disordered" evidence="9">
    <location>
        <begin position="522"/>
        <end position="543"/>
    </location>
</feature>
<dbReference type="OrthoDB" id="10250549at2759"/>
<proteinExistence type="inferred from homology"/>
<dbReference type="SUPFAM" id="SSF53448">
    <property type="entry name" value="Nucleotide-diphospho-sugar transferases"/>
    <property type="match status" value="1"/>
</dbReference>
<dbReference type="GO" id="GO:0002183">
    <property type="term" value="P:cytoplasmic translational initiation"/>
    <property type="evidence" value="ECO:0007669"/>
    <property type="project" value="TreeGrafter"/>
</dbReference>
<evidence type="ECO:0000256" key="8">
    <source>
        <dbReference type="ARBA" id="ARBA00046432"/>
    </source>
</evidence>
<keyword evidence="5" id="KW-0648">Protein biosynthesis</keyword>
<keyword evidence="12" id="KW-1185">Reference proteome</keyword>
<evidence type="ECO:0000259" key="10">
    <source>
        <dbReference type="Pfam" id="PF25084"/>
    </source>
</evidence>
<evidence type="ECO:0000256" key="9">
    <source>
        <dbReference type="SAM" id="MobiDB-lite"/>
    </source>
</evidence>
<dbReference type="EMBL" id="AMGV01000005">
    <property type="protein sequence ID" value="KEF56949.1"/>
    <property type="molecule type" value="Genomic_DNA"/>
</dbReference>
<dbReference type="AlphaFoldDB" id="A0A072PA13"/>
<dbReference type="Pfam" id="PF25084">
    <property type="entry name" value="LbH_EIF2B"/>
    <property type="match status" value="1"/>
</dbReference>
<comment type="subcellular location">
    <subcellularLocation>
        <location evidence="1">Cytoplasm</location>
        <location evidence="1">Cytosol</location>
    </subcellularLocation>
</comment>
<dbReference type="Proteomes" id="UP000027920">
    <property type="component" value="Unassembled WGS sequence"/>
</dbReference>
<dbReference type="InterPro" id="IPR051960">
    <property type="entry name" value="eIF2B_gamma"/>
</dbReference>
<evidence type="ECO:0000256" key="6">
    <source>
        <dbReference type="ARBA" id="ARBA00044196"/>
    </source>
</evidence>
<comment type="subunit">
    <text evidence="8">Component of the translation initiation factor 2B (eIF2B) complex which is a heterodecamer of two sets of five different subunits: alpha, beta, gamma, delta and epsilon. Subunits alpha, beta and delta comprise a regulatory subcomplex and subunits epsilon and gamma comprise a catalytic subcomplex. Within the complex, the hexameric regulatory complex resides at the center, with the two heterodimeric catalytic subcomplexes bound on opposite sides.</text>
</comment>
<organism evidence="11 12">
    <name type="scientific">Exophiala aquamarina CBS 119918</name>
    <dbReference type="NCBI Taxonomy" id="1182545"/>
    <lineage>
        <taxon>Eukaryota</taxon>
        <taxon>Fungi</taxon>
        <taxon>Dikarya</taxon>
        <taxon>Ascomycota</taxon>
        <taxon>Pezizomycotina</taxon>
        <taxon>Eurotiomycetes</taxon>
        <taxon>Chaetothyriomycetidae</taxon>
        <taxon>Chaetothyriales</taxon>
        <taxon>Herpotrichiellaceae</taxon>
        <taxon>Exophiala</taxon>
    </lineage>
</organism>
<name>A0A072PA13_9EURO</name>
<dbReference type="InterPro" id="IPR056764">
    <property type="entry name" value="LbH_EIF2B3/5"/>
</dbReference>
<reference evidence="11 12" key="1">
    <citation type="submission" date="2013-03" db="EMBL/GenBank/DDBJ databases">
        <title>The Genome Sequence of Exophiala aquamarina CBS 119918.</title>
        <authorList>
            <consortium name="The Broad Institute Genomics Platform"/>
            <person name="Cuomo C."/>
            <person name="de Hoog S."/>
            <person name="Gorbushina A."/>
            <person name="Walker B."/>
            <person name="Young S.K."/>
            <person name="Zeng Q."/>
            <person name="Gargeya S."/>
            <person name="Fitzgerald M."/>
            <person name="Haas B."/>
            <person name="Abouelleil A."/>
            <person name="Allen A.W."/>
            <person name="Alvarado L."/>
            <person name="Arachchi H.M."/>
            <person name="Berlin A.M."/>
            <person name="Chapman S.B."/>
            <person name="Gainer-Dewar J."/>
            <person name="Goldberg J."/>
            <person name="Griggs A."/>
            <person name="Gujja S."/>
            <person name="Hansen M."/>
            <person name="Howarth C."/>
            <person name="Imamovic A."/>
            <person name="Ireland A."/>
            <person name="Larimer J."/>
            <person name="McCowan C."/>
            <person name="Murphy C."/>
            <person name="Pearson M."/>
            <person name="Poon T.W."/>
            <person name="Priest M."/>
            <person name="Roberts A."/>
            <person name="Saif S."/>
            <person name="Shea T."/>
            <person name="Sisk P."/>
            <person name="Sykes S."/>
            <person name="Wortman J."/>
            <person name="Nusbaum C."/>
            <person name="Birren B."/>
        </authorList>
    </citation>
    <scope>NUCLEOTIDE SEQUENCE [LARGE SCALE GENOMIC DNA]</scope>
    <source>
        <strain evidence="11 12">CBS 119918</strain>
    </source>
</reference>
<evidence type="ECO:0000256" key="2">
    <source>
        <dbReference type="ARBA" id="ARBA00007878"/>
    </source>
</evidence>
<evidence type="ECO:0000256" key="1">
    <source>
        <dbReference type="ARBA" id="ARBA00004514"/>
    </source>
</evidence>
<comment type="similarity">
    <text evidence="2">Belongs to the eIF-2B gamma/epsilon subunits family.</text>
</comment>
<dbReference type="InterPro" id="IPR029044">
    <property type="entry name" value="Nucleotide-diphossugar_trans"/>
</dbReference>
<dbReference type="HOGENOM" id="CLU_016743_1_0_1"/>
<dbReference type="VEuPathDB" id="FungiDB:A1O9_07139"/>
<dbReference type="GO" id="GO:0005085">
    <property type="term" value="F:guanyl-nucleotide exchange factor activity"/>
    <property type="evidence" value="ECO:0007669"/>
    <property type="project" value="TreeGrafter"/>
</dbReference>
<feature type="region of interest" description="Disordered" evidence="9">
    <location>
        <begin position="717"/>
        <end position="745"/>
    </location>
</feature>
<sequence>MVSTTSCVYMQQRYTIEAENPISLLGDVDAIDILGDDLQQTKESGGAAAQSPRPSLNPRIQFLRLSAIVRGRQGTPGSIPPYQPAAPSLYRNTSGDSDGVDIWDTREPSPLRNLLYSNWPRGYDSPQVRPNNLNQQRNFQRLNSTLPQRPKRMPQTGFQALILCGPGIGLSTFTSVPAEFPKALVEIANRPMVWYVLDWCYRMGVTDITLITPPTSKAPIAAALAQNPYLTSLPSPSPDLLAPKDLEFTTPTAELIRLPEVQAAIQSDFLLLPCDLICGISGDVFLETYLTRLGGPGGIGSASGSGVDPARKDLFALGGEHRGRCGGLSIWYNTIDREESVKGEECDFMCTTKLDSEHDIPLSKSSAVQRLGILRKLVWAMPMSELWDQAEQDKSWKIRHSLLRKHGAIKCMTKYRDSHIYVFPYWVKEFAKLNEDFESVSEDLVGTWAKAEWRKPSYRAQHGARKIFNHSATARGVIQPHERPIEEEIDLLSLSSTQVSTPPPLQAVVHLRTARLASRVQADPEDSILSPDNQSDTADEDGPVPTLPPILSYILPSSPDATLVRRADTTPLVLSVSLALAKLPSVEESLALKQAASPFAHQAKVHPTTIVAPRVTVSRSDTLIDSNSTIATQCVIKSSVIGASVSIGTGTRITGCVIMDGVTIGEKCVLTNTVVGKKAKIGSKSTLQNCEVQDGNVVAAGVEGKGEKYLIGGLEDEVEGGDELGFDDDAGGSGEADDDEGQDSE</sequence>
<comment type="caution">
    <text evidence="11">The sequence shown here is derived from an EMBL/GenBank/DDBJ whole genome shotgun (WGS) entry which is preliminary data.</text>
</comment>
<evidence type="ECO:0000313" key="12">
    <source>
        <dbReference type="Proteomes" id="UP000027920"/>
    </source>
</evidence>
<evidence type="ECO:0000256" key="3">
    <source>
        <dbReference type="ARBA" id="ARBA00022490"/>
    </source>
</evidence>
<keyword evidence="4" id="KW-0396">Initiation factor</keyword>
<dbReference type="RefSeq" id="XP_013259539.1">
    <property type="nucleotide sequence ID" value="XM_013404085.1"/>
</dbReference>
<gene>
    <name evidence="11" type="ORF">A1O9_07139</name>
</gene>
<accession>A0A072PA13</accession>
<dbReference type="STRING" id="1182545.A0A072PA13"/>
<dbReference type="GO" id="GO:0005829">
    <property type="term" value="C:cytosol"/>
    <property type="evidence" value="ECO:0007669"/>
    <property type="project" value="UniProtKB-SubCell"/>
</dbReference>
<dbReference type="Gene3D" id="2.160.10.10">
    <property type="entry name" value="Hexapeptide repeat proteins"/>
    <property type="match status" value="1"/>
</dbReference>
<evidence type="ECO:0000256" key="7">
    <source>
        <dbReference type="ARBA" id="ARBA00044229"/>
    </source>
</evidence>
<feature type="domain" description="EIF2B subunit epsilon/gamma LbH" evidence="10">
    <location>
        <begin position="613"/>
        <end position="699"/>
    </location>
</feature>
<feature type="region of interest" description="Disordered" evidence="9">
    <location>
        <begin position="74"/>
        <end position="93"/>
    </location>
</feature>